<proteinExistence type="predicted"/>
<sequence length="90" mass="10644">MTDNNKPITYAKVGGPPHYWDNLKIFDVNTGKEIKDVIEVDYNEDRCTCYRRIDGKLVVDPKDDYIERVYLKGKFRIERITNSNKDKKDD</sequence>
<gene>
    <name evidence="1" type="ORF">LCGC14_3084240</name>
</gene>
<comment type="caution">
    <text evidence="1">The sequence shown here is derived from an EMBL/GenBank/DDBJ whole genome shotgun (WGS) entry which is preliminary data.</text>
</comment>
<evidence type="ECO:0000313" key="1">
    <source>
        <dbReference type="EMBL" id="KKK40367.1"/>
    </source>
</evidence>
<organism evidence="1">
    <name type="scientific">marine sediment metagenome</name>
    <dbReference type="NCBI Taxonomy" id="412755"/>
    <lineage>
        <taxon>unclassified sequences</taxon>
        <taxon>metagenomes</taxon>
        <taxon>ecological metagenomes</taxon>
    </lineage>
</organism>
<protein>
    <submittedName>
        <fullName evidence="1">Uncharacterized protein</fullName>
    </submittedName>
</protein>
<dbReference type="EMBL" id="LAZR01070480">
    <property type="protein sequence ID" value="KKK40367.1"/>
    <property type="molecule type" value="Genomic_DNA"/>
</dbReference>
<name>A0A0F8V7D5_9ZZZZ</name>
<dbReference type="AlphaFoldDB" id="A0A0F8V7D5"/>
<accession>A0A0F8V7D5</accession>
<reference evidence="1" key="1">
    <citation type="journal article" date="2015" name="Nature">
        <title>Complex archaea that bridge the gap between prokaryotes and eukaryotes.</title>
        <authorList>
            <person name="Spang A."/>
            <person name="Saw J.H."/>
            <person name="Jorgensen S.L."/>
            <person name="Zaremba-Niedzwiedzka K."/>
            <person name="Martijn J."/>
            <person name="Lind A.E."/>
            <person name="van Eijk R."/>
            <person name="Schleper C."/>
            <person name="Guy L."/>
            <person name="Ettema T.J."/>
        </authorList>
    </citation>
    <scope>NUCLEOTIDE SEQUENCE</scope>
</reference>